<feature type="transmembrane region" description="Helical" evidence="6">
    <location>
        <begin position="84"/>
        <end position="108"/>
    </location>
</feature>
<evidence type="ECO:0000256" key="2">
    <source>
        <dbReference type="ARBA" id="ARBA00022475"/>
    </source>
</evidence>
<dbReference type="Pfam" id="PF09335">
    <property type="entry name" value="VTT_dom"/>
    <property type="match status" value="1"/>
</dbReference>
<feature type="domain" description="VTT" evidence="7">
    <location>
        <begin position="68"/>
        <end position="184"/>
    </location>
</feature>
<protein>
    <recommendedName>
        <fullName evidence="6">TVP38/TMEM64 family membrane protein</fullName>
    </recommendedName>
</protein>
<comment type="caution">
    <text evidence="8">The sequence shown here is derived from an EMBL/GenBank/DDBJ whole genome shotgun (WGS) entry which is preliminary data.</text>
</comment>
<proteinExistence type="inferred from homology"/>
<comment type="subcellular location">
    <subcellularLocation>
        <location evidence="1 6">Cell membrane</location>
        <topology evidence="1 6">Multi-pass membrane protein</topology>
    </subcellularLocation>
</comment>
<keyword evidence="5 6" id="KW-0472">Membrane</keyword>
<feature type="transmembrane region" description="Helical" evidence="6">
    <location>
        <begin position="192"/>
        <end position="213"/>
    </location>
</feature>
<dbReference type="GO" id="GO:0005886">
    <property type="term" value="C:plasma membrane"/>
    <property type="evidence" value="ECO:0007669"/>
    <property type="project" value="UniProtKB-SubCell"/>
</dbReference>
<keyword evidence="3 6" id="KW-0812">Transmembrane</keyword>
<evidence type="ECO:0000256" key="1">
    <source>
        <dbReference type="ARBA" id="ARBA00004651"/>
    </source>
</evidence>
<dbReference type="InterPro" id="IPR032816">
    <property type="entry name" value="VTT_dom"/>
</dbReference>
<evidence type="ECO:0000259" key="7">
    <source>
        <dbReference type="Pfam" id="PF09335"/>
    </source>
</evidence>
<reference evidence="8" key="1">
    <citation type="journal article" date="2021" name="PeerJ">
        <title>Extensive microbial diversity within the chicken gut microbiome revealed by metagenomics and culture.</title>
        <authorList>
            <person name="Gilroy R."/>
            <person name="Ravi A."/>
            <person name="Getino M."/>
            <person name="Pursley I."/>
            <person name="Horton D.L."/>
            <person name="Alikhan N.F."/>
            <person name="Baker D."/>
            <person name="Gharbi K."/>
            <person name="Hall N."/>
            <person name="Watson M."/>
            <person name="Adriaenssens E.M."/>
            <person name="Foster-Nyarko E."/>
            <person name="Jarju S."/>
            <person name="Secka A."/>
            <person name="Antonio M."/>
            <person name="Oren A."/>
            <person name="Chaudhuri R.R."/>
            <person name="La Ragione R."/>
            <person name="Hildebrand F."/>
            <person name="Pallen M.J."/>
        </authorList>
    </citation>
    <scope>NUCLEOTIDE SEQUENCE</scope>
    <source>
        <strain evidence="8">CHK189-11263</strain>
    </source>
</reference>
<accession>A0A9D2M9X1</accession>
<comment type="similarity">
    <text evidence="6">Belongs to the TVP38/TMEM64 family.</text>
</comment>
<evidence type="ECO:0000256" key="6">
    <source>
        <dbReference type="RuleBase" id="RU366058"/>
    </source>
</evidence>
<organism evidence="8 9">
    <name type="scientific">Candidatus Flavonifractor intestinipullorum</name>
    <dbReference type="NCBI Taxonomy" id="2838587"/>
    <lineage>
        <taxon>Bacteria</taxon>
        <taxon>Bacillati</taxon>
        <taxon>Bacillota</taxon>
        <taxon>Clostridia</taxon>
        <taxon>Eubacteriales</taxon>
        <taxon>Oscillospiraceae</taxon>
        <taxon>Flavonifractor</taxon>
    </lineage>
</organism>
<evidence type="ECO:0000256" key="5">
    <source>
        <dbReference type="ARBA" id="ARBA00023136"/>
    </source>
</evidence>
<dbReference type="AlphaFoldDB" id="A0A9D2M9X1"/>
<evidence type="ECO:0000256" key="3">
    <source>
        <dbReference type="ARBA" id="ARBA00022692"/>
    </source>
</evidence>
<feature type="transmembrane region" description="Helical" evidence="6">
    <location>
        <begin position="52"/>
        <end position="72"/>
    </location>
</feature>
<dbReference type="PANTHER" id="PTHR12677">
    <property type="entry name" value="GOLGI APPARATUS MEMBRANE PROTEIN TVP38-RELATED"/>
    <property type="match status" value="1"/>
</dbReference>
<feature type="transmembrane region" description="Helical" evidence="6">
    <location>
        <begin position="135"/>
        <end position="158"/>
    </location>
</feature>
<keyword evidence="4 6" id="KW-1133">Transmembrane helix</keyword>
<evidence type="ECO:0000313" key="9">
    <source>
        <dbReference type="Proteomes" id="UP000824208"/>
    </source>
</evidence>
<evidence type="ECO:0000313" key="8">
    <source>
        <dbReference type="EMBL" id="HJB56299.1"/>
    </source>
</evidence>
<gene>
    <name evidence="8" type="ORF">H9714_01970</name>
</gene>
<dbReference type="Proteomes" id="UP000824208">
    <property type="component" value="Unassembled WGS sequence"/>
</dbReference>
<name>A0A9D2M9X1_9FIRM</name>
<dbReference type="EMBL" id="DWYC01000020">
    <property type="protein sequence ID" value="HJB56299.1"/>
    <property type="molecule type" value="Genomic_DNA"/>
</dbReference>
<feature type="transmembrane region" description="Helical" evidence="6">
    <location>
        <begin position="165"/>
        <end position="186"/>
    </location>
</feature>
<sequence>MRRNYTWCLTLLLTLALLGGGGWFLWSTGFFQAASSIEGMRAYMEDFSPYAHLIYFALQVASVILAPIPSNLTALAGGVLFGTWISFLLTAGAVILGSMVVFGLARILGGPFVDRMVSRRVSERYLDLIRRKRDVFLILVFLFPFFPDDLICILAGLTDIRPLRFLVLVTLTRPWGLLVACALGGSAIEIPWWGMALIGLAGLAVFAVALKYGDRWEAALLERFRREEK</sequence>
<dbReference type="InterPro" id="IPR015414">
    <property type="entry name" value="TMEM64"/>
</dbReference>
<evidence type="ECO:0000256" key="4">
    <source>
        <dbReference type="ARBA" id="ARBA00022989"/>
    </source>
</evidence>
<reference evidence="8" key="2">
    <citation type="submission" date="2021-04" db="EMBL/GenBank/DDBJ databases">
        <authorList>
            <person name="Gilroy R."/>
        </authorList>
    </citation>
    <scope>NUCLEOTIDE SEQUENCE</scope>
    <source>
        <strain evidence="8">CHK189-11263</strain>
    </source>
</reference>
<dbReference type="PANTHER" id="PTHR12677:SF59">
    <property type="entry name" value="GOLGI APPARATUS MEMBRANE PROTEIN TVP38-RELATED"/>
    <property type="match status" value="1"/>
</dbReference>
<keyword evidence="2 6" id="KW-1003">Cell membrane</keyword>